<dbReference type="GO" id="GO:0080120">
    <property type="term" value="P:CAAX-box protein maturation"/>
    <property type="evidence" value="ECO:0007669"/>
    <property type="project" value="UniProtKB-ARBA"/>
</dbReference>
<dbReference type="AlphaFoldDB" id="A0A0L6JMS8"/>
<feature type="transmembrane region" description="Helical" evidence="1">
    <location>
        <begin position="52"/>
        <end position="76"/>
    </location>
</feature>
<dbReference type="PANTHER" id="PTHR39430">
    <property type="entry name" value="MEMBRANE-ASSOCIATED PROTEASE-RELATED"/>
    <property type="match status" value="1"/>
</dbReference>
<evidence type="ECO:0000259" key="2">
    <source>
        <dbReference type="Pfam" id="PF02517"/>
    </source>
</evidence>
<protein>
    <submittedName>
        <fullName evidence="3">Abortive infection protein</fullName>
    </submittedName>
</protein>
<dbReference type="EMBL" id="LGTC01000001">
    <property type="protein sequence ID" value="KNY27074.1"/>
    <property type="molecule type" value="Genomic_DNA"/>
</dbReference>
<evidence type="ECO:0000313" key="4">
    <source>
        <dbReference type="Proteomes" id="UP000036923"/>
    </source>
</evidence>
<keyword evidence="1" id="KW-1133">Transmembrane helix</keyword>
<dbReference type="eggNOG" id="COG1266">
    <property type="taxonomic scope" value="Bacteria"/>
</dbReference>
<feature type="transmembrane region" description="Helical" evidence="1">
    <location>
        <begin position="20"/>
        <end position="40"/>
    </location>
</feature>
<evidence type="ECO:0000313" key="3">
    <source>
        <dbReference type="EMBL" id="KNY27074.1"/>
    </source>
</evidence>
<dbReference type="Pfam" id="PF02517">
    <property type="entry name" value="Rce1-like"/>
    <property type="match status" value="1"/>
</dbReference>
<dbReference type="PANTHER" id="PTHR39430:SF1">
    <property type="entry name" value="PROTEASE"/>
    <property type="match status" value="1"/>
</dbReference>
<feature type="transmembrane region" description="Helical" evidence="1">
    <location>
        <begin position="161"/>
        <end position="180"/>
    </location>
</feature>
<keyword evidence="1" id="KW-0812">Transmembrane</keyword>
<dbReference type="GO" id="GO:0004175">
    <property type="term" value="F:endopeptidase activity"/>
    <property type="evidence" value="ECO:0007669"/>
    <property type="project" value="UniProtKB-ARBA"/>
</dbReference>
<feature type="transmembrane region" description="Helical" evidence="1">
    <location>
        <begin position="96"/>
        <end position="116"/>
    </location>
</feature>
<dbReference type="InterPro" id="IPR003675">
    <property type="entry name" value="Rce1/LyrA-like_dom"/>
</dbReference>
<keyword evidence="1" id="KW-0472">Membrane</keyword>
<dbReference type="Proteomes" id="UP000036923">
    <property type="component" value="Unassembled WGS sequence"/>
</dbReference>
<feature type="transmembrane region" description="Helical" evidence="1">
    <location>
        <begin position="128"/>
        <end position="149"/>
    </location>
</feature>
<sequence>MNNKSDLTKGVTSFVKAHKVHYLLIYFLLFYVGWALHRTILSPIIYKEYPGLPGILLNGGIKVFIWVIPVFMYIMYFDGNKPFTYLKLNNRILTGMVWGIGIGAALIGINLIKMFIRGKFGLNMNMRMDNIINVVLVTCFTEEIVFRGFLLNKIEEFIEFWWANIIVSVLFVTIHFPIWLMSEGGITLFKVIPVMALGILFGYTYKKSDSLWAPIIIHGANNFMVAVMGINF</sequence>
<name>A0A0L6JMS8_9FIRM</name>
<dbReference type="STRING" id="398512.Bccel_2339"/>
<evidence type="ECO:0000256" key="1">
    <source>
        <dbReference type="SAM" id="Phobius"/>
    </source>
</evidence>
<proteinExistence type="predicted"/>
<dbReference type="RefSeq" id="WP_036941720.1">
    <property type="nucleotide sequence ID" value="NZ_JQKC01000016.1"/>
</dbReference>
<gene>
    <name evidence="3" type="ORF">Bccel_2339</name>
</gene>
<organism evidence="3 4">
    <name type="scientific">Pseudobacteroides cellulosolvens ATCC 35603 = DSM 2933</name>
    <dbReference type="NCBI Taxonomy" id="398512"/>
    <lineage>
        <taxon>Bacteria</taxon>
        <taxon>Bacillati</taxon>
        <taxon>Bacillota</taxon>
        <taxon>Clostridia</taxon>
        <taxon>Eubacteriales</taxon>
        <taxon>Oscillospiraceae</taxon>
        <taxon>Pseudobacteroides</taxon>
    </lineage>
</organism>
<reference evidence="4" key="1">
    <citation type="submission" date="2015-07" db="EMBL/GenBank/DDBJ databases">
        <title>Near-Complete Genome Sequence of the Cellulolytic Bacterium Bacteroides (Pseudobacteroides) cellulosolvens ATCC 35603.</title>
        <authorList>
            <person name="Dassa B."/>
            <person name="Utturkar S.M."/>
            <person name="Klingeman D.M."/>
            <person name="Hurt R.A."/>
            <person name="Keller M."/>
            <person name="Xu J."/>
            <person name="Reddy Y.H.K."/>
            <person name="Borovok I."/>
            <person name="Grinberg I.R."/>
            <person name="Lamed R."/>
            <person name="Zhivin O."/>
            <person name="Bayer E.A."/>
            <person name="Brown S.D."/>
        </authorList>
    </citation>
    <scope>NUCLEOTIDE SEQUENCE [LARGE SCALE GENOMIC DNA]</scope>
    <source>
        <strain evidence="4">DSM 2933</strain>
    </source>
</reference>
<feature type="domain" description="CAAX prenyl protease 2/Lysostaphin resistance protein A-like" evidence="2">
    <location>
        <begin position="131"/>
        <end position="224"/>
    </location>
</feature>
<comment type="caution">
    <text evidence="3">The sequence shown here is derived from an EMBL/GenBank/DDBJ whole genome shotgun (WGS) entry which is preliminary data.</text>
</comment>
<feature type="transmembrane region" description="Helical" evidence="1">
    <location>
        <begin position="187"/>
        <end position="205"/>
    </location>
</feature>
<dbReference type="OrthoDB" id="9782250at2"/>
<accession>A0A0L6JMS8</accession>
<keyword evidence="4" id="KW-1185">Reference proteome</keyword>